<gene>
    <name evidence="4" type="ORF">BDV95DRAFT_398243</name>
</gene>
<protein>
    <recommendedName>
        <fullName evidence="6">SUR7/PalI family-domain-containing protein</fullName>
    </recommendedName>
</protein>
<keyword evidence="2" id="KW-1133">Transmembrane helix</keyword>
<evidence type="ECO:0000256" key="2">
    <source>
        <dbReference type="SAM" id="Phobius"/>
    </source>
</evidence>
<keyword evidence="2" id="KW-0472">Membrane</keyword>
<evidence type="ECO:0000313" key="4">
    <source>
        <dbReference type="EMBL" id="KAF2872782.1"/>
    </source>
</evidence>
<proteinExistence type="predicted"/>
<feature type="transmembrane region" description="Helical" evidence="2">
    <location>
        <begin position="206"/>
        <end position="232"/>
    </location>
</feature>
<name>A0A7C8MGL6_9PLEO</name>
<feature type="compositionally biased region" description="Pro residues" evidence="1">
    <location>
        <begin position="176"/>
        <end position="190"/>
    </location>
</feature>
<evidence type="ECO:0008006" key="6">
    <source>
        <dbReference type="Google" id="ProtNLM"/>
    </source>
</evidence>
<dbReference type="Proteomes" id="UP000481861">
    <property type="component" value="Unassembled WGS sequence"/>
</dbReference>
<evidence type="ECO:0000313" key="5">
    <source>
        <dbReference type="Proteomes" id="UP000481861"/>
    </source>
</evidence>
<evidence type="ECO:0000256" key="1">
    <source>
        <dbReference type="SAM" id="MobiDB-lite"/>
    </source>
</evidence>
<reference evidence="4 5" key="1">
    <citation type="submission" date="2020-01" db="EMBL/GenBank/DDBJ databases">
        <authorList>
            <consortium name="DOE Joint Genome Institute"/>
            <person name="Haridas S."/>
            <person name="Albert R."/>
            <person name="Binder M."/>
            <person name="Bloem J."/>
            <person name="Labutti K."/>
            <person name="Salamov A."/>
            <person name="Andreopoulos B."/>
            <person name="Baker S.E."/>
            <person name="Barry K."/>
            <person name="Bills G."/>
            <person name="Bluhm B.H."/>
            <person name="Cannon C."/>
            <person name="Castanera R."/>
            <person name="Culley D.E."/>
            <person name="Daum C."/>
            <person name="Ezra D."/>
            <person name="Gonzalez J.B."/>
            <person name="Henrissat B."/>
            <person name="Kuo A."/>
            <person name="Liang C."/>
            <person name="Lipzen A."/>
            <person name="Lutzoni F."/>
            <person name="Magnuson J."/>
            <person name="Mondo S."/>
            <person name="Nolan M."/>
            <person name="Ohm R."/>
            <person name="Pangilinan J."/>
            <person name="Park H.-J.H."/>
            <person name="Ramirez L."/>
            <person name="Alfaro M."/>
            <person name="Sun H."/>
            <person name="Tritt A."/>
            <person name="Yoshinaga Y."/>
            <person name="Zwiers L.-H.L."/>
            <person name="Turgeon B.G."/>
            <person name="Goodwin S.B."/>
            <person name="Spatafora J.W."/>
            <person name="Crous P.W."/>
            <person name="Grigoriev I.V."/>
        </authorList>
    </citation>
    <scope>NUCLEOTIDE SEQUENCE [LARGE SCALE GENOMIC DNA]</scope>
    <source>
        <strain evidence="4 5">CBS 611.86</strain>
    </source>
</reference>
<comment type="caution">
    <text evidence="4">The sequence shown here is derived from an EMBL/GenBank/DDBJ whole genome shotgun (WGS) entry which is preliminary data.</text>
</comment>
<keyword evidence="2" id="KW-0812">Transmembrane</keyword>
<feature type="compositionally biased region" description="Low complexity" evidence="1">
    <location>
        <begin position="138"/>
        <end position="158"/>
    </location>
</feature>
<dbReference type="OrthoDB" id="3797881at2759"/>
<sequence>MLVLVLVACAILTLVPIIAVQLNRAADPKPLNLNPFYGASRTPSIANLDGESSPRQSHLGLPLALRPGRTATVHGHEGGNYANVEDAAGEEAYGRTWQKKPWDPPFPTSVGRLGTMYRALPPTATPLDELRRGTERVAASGAASTAPASKSQLHSSSPPQSPRPPRLQPQTQPEAAPTPAPQPPPPPPGHTQPSHSSRPTYLQITLLLLAFLLLIVLFAVLTAHFLAGFLVYRTEARLGEARKGIMRGGEMRMCLCPR</sequence>
<feature type="region of interest" description="Disordered" evidence="1">
    <location>
        <begin position="135"/>
        <end position="197"/>
    </location>
</feature>
<feature type="chain" id="PRO_5028895548" description="SUR7/PalI family-domain-containing protein" evidence="3">
    <location>
        <begin position="20"/>
        <end position="258"/>
    </location>
</feature>
<evidence type="ECO:0000256" key="3">
    <source>
        <dbReference type="SAM" id="SignalP"/>
    </source>
</evidence>
<keyword evidence="3" id="KW-0732">Signal</keyword>
<accession>A0A7C8MGL6</accession>
<keyword evidence="5" id="KW-1185">Reference proteome</keyword>
<dbReference type="EMBL" id="JAADJZ010000009">
    <property type="protein sequence ID" value="KAF2872782.1"/>
    <property type="molecule type" value="Genomic_DNA"/>
</dbReference>
<dbReference type="AlphaFoldDB" id="A0A7C8MGL6"/>
<organism evidence="4 5">
    <name type="scientific">Massariosphaeria phaeospora</name>
    <dbReference type="NCBI Taxonomy" id="100035"/>
    <lineage>
        <taxon>Eukaryota</taxon>
        <taxon>Fungi</taxon>
        <taxon>Dikarya</taxon>
        <taxon>Ascomycota</taxon>
        <taxon>Pezizomycotina</taxon>
        <taxon>Dothideomycetes</taxon>
        <taxon>Pleosporomycetidae</taxon>
        <taxon>Pleosporales</taxon>
        <taxon>Pleosporales incertae sedis</taxon>
        <taxon>Massariosphaeria</taxon>
    </lineage>
</organism>
<feature type="signal peptide" evidence="3">
    <location>
        <begin position="1"/>
        <end position="19"/>
    </location>
</feature>